<dbReference type="GeneID" id="106466971"/>
<proteinExistence type="predicted"/>
<protein>
    <submittedName>
        <fullName evidence="2">Uncharacterized protein LOC106466971 isoform X1</fullName>
    </submittedName>
</protein>
<evidence type="ECO:0000313" key="2">
    <source>
        <dbReference type="RefSeq" id="XP_013782737.1"/>
    </source>
</evidence>
<sequence>MTNKPLAFRRLANNKNSSKSWILQMTHRLPILRLNRNWNTSTEPNSLDIRTTDPALSPTVFFPFEDMEKIDMKSPGMKKISLSSFVSPRRAQALAGPDTIDPVIPPLLPSPLSDCEACIMPGIKITSGKRPKPFPPPVNLLKHLPNRTNGSFSYKSSFSDKSSSNLCPMDVSSSGTSNNSQAAAVYSSNETVNQLNGKRESKVTMNHPGVDASLSTKDNSNLFEESTEGSKTLVQSLHPGGEEKKPMTEAEKNDLANLLQDLDMEKYLHKFESQEVSIKM</sequence>
<gene>
    <name evidence="2" type="primary">LOC106466971</name>
</gene>
<reference evidence="2" key="1">
    <citation type="submission" date="2025-08" db="UniProtKB">
        <authorList>
            <consortium name="RefSeq"/>
        </authorList>
    </citation>
    <scope>IDENTIFICATION</scope>
    <source>
        <tissue evidence="2">Muscle</tissue>
    </source>
</reference>
<dbReference type="RefSeq" id="XP_013782737.1">
    <property type="nucleotide sequence ID" value="XM_013927283.2"/>
</dbReference>
<organism evidence="1 2">
    <name type="scientific">Limulus polyphemus</name>
    <name type="common">Atlantic horseshoe crab</name>
    <dbReference type="NCBI Taxonomy" id="6850"/>
    <lineage>
        <taxon>Eukaryota</taxon>
        <taxon>Metazoa</taxon>
        <taxon>Ecdysozoa</taxon>
        <taxon>Arthropoda</taxon>
        <taxon>Chelicerata</taxon>
        <taxon>Merostomata</taxon>
        <taxon>Xiphosura</taxon>
        <taxon>Limulidae</taxon>
        <taxon>Limulus</taxon>
    </lineage>
</organism>
<dbReference type="Proteomes" id="UP000694941">
    <property type="component" value="Unplaced"/>
</dbReference>
<accession>A0ABM1BIL7</accession>
<keyword evidence="1" id="KW-1185">Reference proteome</keyword>
<name>A0ABM1BIL7_LIMPO</name>
<evidence type="ECO:0000313" key="1">
    <source>
        <dbReference type="Proteomes" id="UP000694941"/>
    </source>
</evidence>